<dbReference type="SUPFAM" id="SSF55144">
    <property type="entry name" value="LigT-like"/>
    <property type="match status" value="1"/>
</dbReference>
<evidence type="ECO:0000313" key="2">
    <source>
        <dbReference type="EMBL" id="MPM97881.1"/>
    </source>
</evidence>
<protein>
    <submittedName>
        <fullName evidence="2">RNA 2',3'-cyclic phosphodiesterase</fullName>
        <ecNumber evidence="2">3.1.4.-</ecNumber>
    </submittedName>
</protein>
<dbReference type="InterPro" id="IPR009097">
    <property type="entry name" value="Cyclic_Pdiesterase"/>
</dbReference>
<organism evidence="2">
    <name type="scientific">bioreactor metagenome</name>
    <dbReference type="NCBI Taxonomy" id="1076179"/>
    <lineage>
        <taxon>unclassified sequences</taxon>
        <taxon>metagenomes</taxon>
        <taxon>ecological metagenomes</taxon>
    </lineage>
</organism>
<dbReference type="EC" id="3.1.4.-" evidence="2"/>
<gene>
    <name evidence="2" type="primary">thpR_21</name>
    <name evidence="2" type="ORF">SDC9_145061</name>
</gene>
<dbReference type="InterPro" id="IPR014051">
    <property type="entry name" value="Phosphoesterase_HXTX"/>
</dbReference>
<dbReference type="Gene3D" id="3.90.1140.10">
    <property type="entry name" value="Cyclic phosphodiesterase"/>
    <property type="match status" value="1"/>
</dbReference>
<reference evidence="2" key="1">
    <citation type="submission" date="2019-08" db="EMBL/GenBank/DDBJ databases">
        <authorList>
            <person name="Kucharzyk K."/>
            <person name="Murdoch R.W."/>
            <person name="Higgins S."/>
            <person name="Loffler F."/>
        </authorList>
    </citation>
    <scope>NUCLEOTIDE SEQUENCE</scope>
</reference>
<proteinExistence type="predicted"/>
<dbReference type="AlphaFoldDB" id="A0A645E8X3"/>
<keyword evidence="2" id="KW-0378">Hydrolase</keyword>
<dbReference type="GO" id="GO:0016787">
    <property type="term" value="F:hydrolase activity"/>
    <property type="evidence" value="ECO:0007669"/>
    <property type="project" value="UniProtKB-KW"/>
</dbReference>
<dbReference type="EMBL" id="VSSQ01044087">
    <property type="protein sequence ID" value="MPM97881.1"/>
    <property type="molecule type" value="Genomic_DNA"/>
</dbReference>
<dbReference type="Pfam" id="PF02834">
    <property type="entry name" value="LigT_PEase"/>
    <property type="match status" value="1"/>
</dbReference>
<feature type="domain" description="Phosphoesterase HXTX" evidence="1">
    <location>
        <begin position="17"/>
        <end position="90"/>
    </location>
</feature>
<accession>A0A645E8X3</accession>
<sequence>MRRTSRTSFVSAAGDMKELKNLYESLEAALWQAGFARDTRQLTPHITLGRDVVYDASLDDELKAHQFHSSFTVSHAALFESARIRGRMVYNMLHKAAF</sequence>
<name>A0A645E8X3_9ZZZZ</name>
<evidence type="ECO:0000259" key="1">
    <source>
        <dbReference type="Pfam" id="PF02834"/>
    </source>
</evidence>
<comment type="caution">
    <text evidence="2">The sequence shown here is derived from an EMBL/GenBank/DDBJ whole genome shotgun (WGS) entry which is preliminary data.</text>
</comment>